<evidence type="ECO:0000313" key="8">
    <source>
        <dbReference type="Proteomes" id="UP000198752"/>
    </source>
</evidence>
<name>A0A1I2QRH5_9BACL</name>
<feature type="transmembrane region" description="Helical" evidence="6">
    <location>
        <begin position="189"/>
        <end position="208"/>
    </location>
</feature>
<comment type="subcellular location">
    <subcellularLocation>
        <location evidence="1">Cell membrane</location>
        <topology evidence="1">Multi-pass membrane protein</topology>
    </subcellularLocation>
</comment>
<dbReference type="EMBL" id="FOOY01000007">
    <property type="protein sequence ID" value="SFG28877.1"/>
    <property type="molecule type" value="Genomic_DNA"/>
</dbReference>
<keyword evidence="8" id="KW-1185">Reference proteome</keyword>
<organism evidence="7 8">
    <name type="scientific">Sporolactobacillus nakayamae</name>
    <dbReference type="NCBI Taxonomy" id="269670"/>
    <lineage>
        <taxon>Bacteria</taxon>
        <taxon>Bacillati</taxon>
        <taxon>Bacillota</taxon>
        <taxon>Bacilli</taxon>
        <taxon>Bacillales</taxon>
        <taxon>Sporolactobacillaceae</taxon>
        <taxon>Sporolactobacillus</taxon>
    </lineage>
</organism>
<evidence type="ECO:0000313" key="7">
    <source>
        <dbReference type="EMBL" id="SFG28877.1"/>
    </source>
</evidence>
<evidence type="ECO:0000256" key="1">
    <source>
        <dbReference type="ARBA" id="ARBA00004651"/>
    </source>
</evidence>
<feature type="transmembrane region" description="Helical" evidence="6">
    <location>
        <begin position="150"/>
        <end position="173"/>
    </location>
</feature>
<dbReference type="PANTHER" id="PTHR30086:SF20">
    <property type="entry name" value="ARGININE EXPORTER PROTEIN ARGO-RELATED"/>
    <property type="match status" value="1"/>
</dbReference>
<dbReference type="AlphaFoldDB" id="A0A1I2QRH5"/>
<evidence type="ECO:0000256" key="4">
    <source>
        <dbReference type="ARBA" id="ARBA00022989"/>
    </source>
</evidence>
<dbReference type="Pfam" id="PF01810">
    <property type="entry name" value="LysE"/>
    <property type="match status" value="1"/>
</dbReference>
<accession>A0A1I2QRH5</accession>
<keyword evidence="5 6" id="KW-0472">Membrane</keyword>
<proteinExistence type="predicted"/>
<evidence type="ECO:0000256" key="3">
    <source>
        <dbReference type="ARBA" id="ARBA00022692"/>
    </source>
</evidence>
<dbReference type="GO" id="GO:0015171">
    <property type="term" value="F:amino acid transmembrane transporter activity"/>
    <property type="evidence" value="ECO:0007669"/>
    <property type="project" value="TreeGrafter"/>
</dbReference>
<dbReference type="STRING" id="269670.SAMN02982927_01267"/>
<gene>
    <name evidence="7" type="ORF">SAMN02982927_01267</name>
</gene>
<keyword evidence="3 6" id="KW-0812">Transmembrane</keyword>
<dbReference type="Proteomes" id="UP000198752">
    <property type="component" value="Unassembled WGS sequence"/>
</dbReference>
<evidence type="ECO:0000256" key="6">
    <source>
        <dbReference type="SAM" id="Phobius"/>
    </source>
</evidence>
<protein>
    <submittedName>
        <fullName evidence="7">Threonine/homoserine/homoserine lactone efflux protein</fullName>
    </submittedName>
</protein>
<evidence type="ECO:0000256" key="5">
    <source>
        <dbReference type="ARBA" id="ARBA00023136"/>
    </source>
</evidence>
<dbReference type="InterPro" id="IPR001123">
    <property type="entry name" value="LeuE-type"/>
</dbReference>
<feature type="transmembrane region" description="Helical" evidence="6">
    <location>
        <begin position="66"/>
        <end position="86"/>
    </location>
</feature>
<keyword evidence="2" id="KW-1003">Cell membrane</keyword>
<dbReference type="PIRSF" id="PIRSF006324">
    <property type="entry name" value="LeuE"/>
    <property type="match status" value="1"/>
</dbReference>
<dbReference type="RefSeq" id="WP_093671194.1">
    <property type="nucleotide sequence ID" value="NZ_FOOY01000007.1"/>
</dbReference>
<sequence length="211" mass="23526">MNNYLLYLVVSCFLVLLPGPDMALATRNTIATGRTAGLCTIFGTSTALLIHTTAAALGLSTLLLHSAVLFSAFKYIGALYLAYLGIRTLLSLRKHPEDHAMAQKPLRQKVVSKHISYFQGFFTNLTNPKVAVFFLTFLPQFIRTDNQSIIPFFILGISQIAINLFLLSMYVLLVESVTYWMQRPNVQRVIQGVTGCILIGFSVQLVLLKHR</sequence>
<feature type="transmembrane region" description="Helical" evidence="6">
    <location>
        <begin position="35"/>
        <end position="59"/>
    </location>
</feature>
<dbReference type="GO" id="GO:0005886">
    <property type="term" value="C:plasma membrane"/>
    <property type="evidence" value="ECO:0007669"/>
    <property type="project" value="UniProtKB-SubCell"/>
</dbReference>
<dbReference type="PANTHER" id="PTHR30086">
    <property type="entry name" value="ARGININE EXPORTER PROTEIN ARGO"/>
    <property type="match status" value="1"/>
</dbReference>
<reference evidence="8" key="1">
    <citation type="submission" date="2016-10" db="EMBL/GenBank/DDBJ databases">
        <authorList>
            <person name="Varghese N."/>
            <person name="Submissions S."/>
        </authorList>
    </citation>
    <scope>NUCLEOTIDE SEQUENCE [LARGE SCALE GENOMIC DNA]</scope>
    <source>
        <strain evidence="8">ATCC 700379</strain>
    </source>
</reference>
<dbReference type="OrthoDB" id="9784202at2"/>
<keyword evidence="4 6" id="KW-1133">Transmembrane helix</keyword>
<evidence type="ECO:0000256" key="2">
    <source>
        <dbReference type="ARBA" id="ARBA00022475"/>
    </source>
</evidence>